<accession>A0A4Y9XWN2</accession>
<dbReference type="Pfam" id="PF00270">
    <property type="entry name" value="DEAD"/>
    <property type="match status" value="1"/>
</dbReference>
<comment type="caution">
    <text evidence="13">The sequence shown here is derived from an EMBL/GenBank/DDBJ whole genome shotgun (WGS) entry which is preliminary data.</text>
</comment>
<dbReference type="GO" id="GO:0005694">
    <property type="term" value="C:chromosome"/>
    <property type="evidence" value="ECO:0007669"/>
    <property type="project" value="TreeGrafter"/>
</dbReference>
<dbReference type="SMART" id="SM00487">
    <property type="entry name" value="DEXDc"/>
    <property type="match status" value="1"/>
</dbReference>
<dbReference type="GO" id="GO:0000724">
    <property type="term" value="P:double-strand break repair via homologous recombination"/>
    <property type="evidence" value="ECO:0007669"/>
    <property type="project" value="TreeGrafter"/>
</dbReference>
<evidence type="ECO:0000256" key="5">
    <source>
        <dbReference type="ARBA" id="ARBA00023235"/>
    </source>
</evidence>
<dbReference type="PROSITE" id="PS51192">
    <property type="entry name" value="HELICASE_ATP_BIND_1"/>
    <property type="match status" value="1"/>
</dbReference>
<protein>
    <recommendedName>
        <fullName evidence="7">DNA 3'-5' helicase</fullName>
        <ecNumber evidence="7">5.6.2.4</ecNumber>
    </recommendedName>
</protein>
<evidence type="ECO:0000259" key="12">
    <source>
        <dbReference type="PROSITE" id="PS51194"/>
    </source>
</evidence>
<dbReference type="Pfam" id="PF12013">
    <property type="entry name" value="OrsD"/>
    <property type="match status" value="1"/>
</dbReference>
<feature type="compositionally biased region" description="Low complexity" evidence="9">
    <location>
        <begin position="967"/>
        <end position="981"/>
    </location>
</feature>
<dbReference type="EC" id="5.6.2.4" evidence="7"/>
<keyword evidence="5" id="KW-0413">Isomerase</keyword>
<comment type="catalytic activity">
    <reaction evidence="6">
        <text>Couples ATP hydrolysis with the unwinding of duplex DNA by translocating in the 3'-5' direction.</text>
        <dbReference type="EC" id="5.6.2.4"/>
    </reaction>
</comment>
<dbReference type="Pfam" id="PF00271">
    <property type="entry name" value="Helicase_C"/>
    <property type="match status" value="1"/>
</dbReference>
<evidence type="ECO:0000256" key="2">
    <source>
        <dbReference type="ARBA" id="ARBA00022741"/>
    </source>
</evidence>
<sequence>MSKSTTSFSCTHCGDIFPTRGTRDGHTRQCLNIAYVSVQNGVACIQAAGKGAFKCFCTAEDCPKDFTRRAVLIEHLSKSSVWRGQLQGLLEPEDAQGMLDTGTLNMIKVVLQGDLGNSWSQMVQDLTTLSAVEDMDLMHSPGLDSMGLCYQKVYKFLCCMSCQVALPREQVAGHLSQHHKLIPYDATLLDEECTTLDLAVLPSLGGKDPIEAIAGLPIYQGVACSACPKVSQFADSLRVHFSQVHTGQTKPKEWKTCALQRLSDVPPFHAWFEVASPQPASNSTCPLLQQFIQKMTESTNILVQPQDSREISPWLLSTHWHEHTAPFSPSQLRHLVLAPSANEFPSLFKTVESYFMDCVGLIEGTDLLVLQKLNTDDPLKREKGIYSLPLPPNIASSVSDLAHAIQVDAADAKDCLHTLLLQLWTTHWRRSDGNHIPDPTERFLAIYSLRPDGGHCDPKDITGPIARFKYSMRLVFLHQIKYWTRTQEPYQDDWGCSQLERWFSEKHYSSFNTICSLQHLASGIVKSTMGLPRIWWKDQAKWRSLLYKGDLVCLDQVEELFRKQEEDLVALWKDKVLLGLDLRVDYDTIKEDLSRDDVGYCFLNDPRNRNLHSRTLLLEAVTRDDILVTKLLIRQGSSYAWRVDALREWLGYYASLQGLLMLRCEMLAGGPARGTEITSMKFRSTATRRVRNLSFLGTHLTMLTTYHKSGALTGTDRLIPHSVDAFTADLLIQSLAIARPFAEMAARVCFPTNLTVHALYQDHLFVNFNKPFDTDNLSELMKRQTQPILGVGLTVNPWRHIAIAFRRRLCRGASNLFEDEEEIESVNALASGHSRAQENRTYGISVDTLAGPGEDVLPLYLDASTDWHKVTHTVPGGVMLPYDQAMGKFFGELARVRVIPADGPSGTKPQSVDEDKISQDVSQKVSESLKADLPGIVQHALAQVLGSLDLSGSAASVAFNPLDARIQPGSHPQSGPSGGHPVLNPSILPDHHVLSRAAQRRQRKGTMSSGKPPSELDIMEAPPPSFPIPDHLQPEQPSIPAPTSVFRTSQEPSEDLALETISNLIRRPGVSWTSRSQKVAMMAILDHKTDVVAVLPTNAGKSMLMVVPPLMEQNKVTVGILPLKSLLVDFRRRLDKMQVGYEVWTGDGQKRLTGQHNLVLVLIDQVVKPSWRQAAAELNEQKPIWRFVFDEAHFALTSRDFRDCLREVYAIRTFSAQLVLMSGTISPLSEPALRDSFGLLPDTEVIREIVTSRSEIQYIVEPLRDSWEQIILRTEQILVMEIAQFQPQDRGLVFVPYKDKGFLLAKYLKCNFYCGGGDLTDEFRAEIYKNWVSGKDKIMIATSAFGAGNDYPHVRVVVHAGNPQELVGYMQESGRAGRDKKWARAHVLPGPNPPRRPLPLQPGDVDHKGVAQVYKWLGPSPFKGALCHRAIFSEFLDKKLWSCRGFRSPPCNICRPLPPMPLKLQVPASLTMLFAGVPAATQEAVSRRTHLPPPSTTSKHSEVQSLGISKPRQRKRVASQPADDGFARASEAAKKRRLDADAGKAGYVERFIQALNQFSDSCALCKLLGHEHAQHGLFACKSMKQISTVQEYIKWRKLIVYDTRHHHQICFRFTMPGPLAMAMEEIRRDKDLTRNRQTRRNCLSGAFGVAGLGTSEFIATGSSAMSVKALGMLAQHPHPPLPLCTTTRAMCYYDDVVESEAFDPYTDDPLLFEFKAPKRKSEIDPYRDEEHHLGPKKHSKVQAN</sequence>
<dbReference type="Proteomes" id="UP000298390">
    <property type="component" value="Unassembled WGS sequence"/>
</dbReference>
<evidence type="ECO:0000259" key="10">
    <source>
        <dbReference type="PROSITE" id="PS50157"/>
    </source>
</evidence>
<evidence type="ECO:0000256" key="8">
    <source>
        <dbReference type="PROSITE-ProRule" id="PRU00042"/>
    </source>
</evidence>
<feature type="region of interest" description="Disordered" evidence="9">
    <location>
        <begin position="901"/>
        <end position="920"/>
    </location>
</feature>
<evidence type="ECO:0000256" key="7">
    <source>
        <dbReference type="ARBA" id="ARBA00034808"/>
    </source>
</evidence>
<dbReference type="EMBL" id="SEKV01000810">
    <property type="protein sequence ID" value="TFY53531.1"/>
    <property type="molecule type" value="Genomic_DNA"/>
</dbReference>
<dbReference type="PROSITE" id="PS50157">
    <property type="entry name" value="ZINC_FINGER_C2H2_2"/>
    <property type="match status" value="1"/>
</dbReference>
<dbReference type="InterPro" id="IPR001650">
    <property type="entry name" value="Helicase_C-like"/>
</dbReference>
<evidence type="ECO:0000259" key="11">
    <source>
        <dbReference type="PROSITE" id="PS51192"/>
    </source>
</evidence>
<dbReference type="PROSITE" id="PS51194">
    <property type="entry name" value="HELICASE_CTER"/>
    <property type="match status" value="1"/>
</dbReference>
<feature type="region of interest" description="Disordered" evidence="9">
    <location>
        <begin position="964"/>
        <end position="1053"/>
    </location>
</feature>
<proteinExistence type="inferred from homology"/>
<dbReference type="SUPFAM" id="SSF52540">
    <property type="entry name" value="P-loop containing nucleoside triphosphate hydrolases"/>
    <property type="match status" value="1"/>
</dbReference>
<evidence type="ECO:0000256" key="4">
    <source>
        <dbReference type="ARBA" id="ARBA00023125"/>
    </source>
</evidence>
<keyword evidence="8" id="KW-0479">Metal-binding</keyword>
<evidence type="ECO:0000256" key="3">
    <source>
        <dbReference type="ARBA" id="ARBA00022840"/>
    </source>
</evidence>
<organism evidence="13 14">
    <name type="scientific">Rhodofomes roseus</name>
    <dbReference type="NCBI Taxonomy" id="34475"/>
    <lineage>
        <taxon>Eukaryota</taxon>
        <taxon>Fungi</taxon>
        <taxon>Dikarya</taxon>
        <taxon>Basidiomycota</taxon>
        <taxon>Agaricomycotina</taxon>
        <taxon>Agaricomycetes</taxon>
        <taxon>Polyporales</taxon>
        <taxon>Rhodofomes</taxon>
    </lineage>
</organism>
<name>A0A4Y9XWN2_9APHY</name>
<dbReference type="SMART" id="SM00490">
    <property type="entry name" value="HELICc"/>
    <property type="match status" value="1"/>
</dbReference>
<gene>
    <name evidence="13" type="ORF">EVJ58_g9402</name>
</gene>
<keyword evidence="3" id="KW-0067">ATP-binding</keyword>
<evidence type="ECO:0000256" key="1">
    <source>
        <dbReference type="ARBA" id="ARBA00005446"/>
    </source>
</evidence>
<feature type="domain" description="C2H2-type" evidence="10">
    <location>
        <begin position="222"/>
        <end position="250"/>
    </location>
</feature>
<dbReference type="PANTHER" id="PTHR13710:SF105">
    <property type="entry name" value="ATP-DEPENDENT DNA HELICASE Q1"/>
    <property type="match status" value="1"/>
</dbReference>
<keyword evidence="8" id="KW-0863">Zinc-finger</keyword>
<evidence type="ECO:0000313" key="13">
    <source>
        <dbReference type="EMBL" id="TFY53531.1"/>
    </source>
</evidence>
<dbReference type="InterPro" id="IPR027417">
    <property type="entry name" value="P-loop_NTPase"/>
</dbReference>
<feature type="region of interest" description="Disordered" evidence="9">
    <location>
        <begin position="1484"/>
        <end position="1528"/>
    </location>
</feature>
<feature type="compositionally biased region" description="Basic residues" evidence="9">
    <location>
        <begin position="1734"/>
        <end position="1744"/>
    </location>
</feature>
<feature type="compositionally biased region" description="Basic and acidic residues" evidence="9">
    <location>
        <begin position="1721"/>
        <end position="1733"/>
    </location>
</feature>
<dbReference type="InterPro" id="IPR014001">
    <property type="entry name" value="Helicase_ATP-bd"/>
</dbReference>
<dbReference type="GO" id="GO:0043138">
    <property type="term" value="F:3'-5' DNA helicase activity"/>
    <property type="evidence" value="ECO:0007669"/>
    <property type="project" value="UniProtKB-EC"/>
</dbReference>
<dbReference type="GO" id="GO:0005737">
    <property type="term" value="C:cytoplasm"/>
    <property type="evidence" value="ECO:0007669"/>
    <property type="project" value="TreeGrafter"/>
</dbReference>
<evidence type="ECO:0000256" key="6">
    <source>
        <dbReference type="ARBA" id="ARBA00034617"/>
    </source>
</evidence>
<dbReference type="GO" id="GO:0005524">
    <property type="term" value="F:ATP binding"/>
    <property type="evidence" value="ECO:0007669"/>
    <property type="project" value="UniProtKB-KW"/>
</dbReference>
<dbReference type="GO" id="GO:0008270">
    <property type="term" value="F:zinc ion binding"/>
    <property type="evidence" value="ECO:0007669"/>
    <property type="project" value="UniProtKB-KW"/>
</dbReference>
<dbReference type="GO" id="GO:0003677">
    <property type="term" value="F:DNA binding"/>
    <property type="evidence" value="ECO:0007669"/>
    <property type="project" value="UniProtKB-KW"/>
</dbReference>
<dbReference type="InterPro" id="IPR022698">
    <property type="entry name" value="OrsD"/>
</dbReference>
<dbReference type="GO" id="GO:0009378">
    <property type="term" value="F:four-way junction helicase activity"/>
    <property type="evidence" value="ECO:0007669"/>
    <property type="project" value="TreeGrafter"/>
</dbReference>
<feature type="region of interest" description="Disordered" evidence="9">
    <location>
        <begin position="1721"/>
        <end position="1744"/>
    </location>
</feature>
<keyword evidence="4" id="KW-0238">DNA-binding</keyword>
<dbReference type="Gene3D" id="3.40.50.300">
    <property type="entry name" value="P-loop containing nucleotide triphosphate hydrolases"/>
    <property type="match status" value="2"/>
</dbReference>
<keyword evidence="8" id="KW-0862">Zinc</keyword>
<reference evidence="13 14" key="1">
    <citation type="submission" date="2019-01" db="EMBL/GenBank/DDBJ databases">
        <title>Genome sequencing of the rare red list fungi Fomitopsis rosea.</title>
        <authorList>
            <person name="Buettner E."/>
            <person name="Kellner H."/>
        </authorList>
    </citation>
    <scope>NUCLEOTIDE SEQUENCE [LARGE SCALE GENOMIC DNA]</scope>
    <source>
        <strain evidence="13 14">DSM 105464</strain>
    </source>
</reference>
<keyword evidence="2" id="KW-0547">Nucleotide-binding</keyword>
<evidence type="ECO:0000256" key="9">
    <source>
        <dbReference type="SAM" id="MobiDB-lite"/>
    </source>
</evidence>
<dbReference type="STRING" id="34475.A0A4Y9XWN2"/>
<feature type="domain" description="Helicase ATP-binding" evidence="11">
    <location>
        <begin position="1082"/>
        <end position="1243"/>
    </location>
</feature>
<feature type="domain" description="Helicase C-terminal" evidence="12">
    <location>
        <begin position="1266"/>
        <end position="1418"/>
    </location>
</feature>
<dbReference type="InterPro" id="IPR013087">
    <property type="entry name" value="Znf_C2H2_type"/>
</dbReference>
<evidence type="ECO:0000313" key="14">
    <source>
        <dbReference type="Proteomes" id="UP000298390"/>
    </source>
</evidence>
<dbReference type="PANTHER" id="PTHR13710">
    <property type="entry name" value="DNA HELICASE RECQ FAMILY MEMBER"/>
    <property type="match status" value="1"/>
</dbReference>
<dbReference type="InterPro" id="IPR011545">
    <property type="entry name" value="DEAD/DEAH_box_helicase_dom"/>
</dbReference>
<comment type="similarity">
    <text evidence="1">Belongs to the helicase family. RecQ subfamily.</text>
</comment>